<dbReference type="EMBL" id="JQAT01000002">
    <property type="protein sequence ID" value="KRN28751.1"/>
    <property type="molecule type" value="Genomic_DNA"/>
</dbReference>
<protein>
    <submittedName>
        <fullName evidence="3">Uncharacterized protein</fullName>
    </submittedName>
</protein>
<dbReference type="Proteomes" id="UP000051645">
    <property type="component" value="Unassembled WGS sequence"/>
</dbReference>
<comment type="caution">
    <text evidence="3">The sequence shown here is derived from an EMBL/GenBank/DDBJ whole genome shotgun (WGS) entry which is preliminary data.</text>
</comment>
<dbReference type="STRING" id="81857.IV38_GL000956"/>
<organism evidence="3 4">
    <name type="scientific">Lactobacillus selangorensis</name>
    <dbReference type="NCBI Taxonomy" id="81857"/>
    <lineage>
        <taxon>Bacteria</taxon>
        <taxon>Bacillati</taxon>
        <taxon>Bacillota</taxon>
        <taxon>Bacilli</taxon>
        <taxon>Lactobacillales</taxon>
        <taxon>Lactobacillaceae</taxon>
        <taxon>Lactobacillus</taxon>
    </lineage>
</organism>
<feature type="transmembrane region" description="Helical" evidence="1">
    <location>
        <begin position="87"/>
        <end position="105"/>
    </location>
</feature>
<keyword evidence="1" id="KW-0472">Membrane</keyword>
<gene>
    <name evidence="2" type="ORF">IV38_GL000956</name>
    <name evidence="3" type="ORF">IV40_GL000897</name>
</gene>
<reference evidence="4 5" key="1">
    <citation type="journal article" date="2015" name="Genome Announc.">
        <title>Expanding the biotechnology potential of lactobacilli through comparative genomics of 213 strains and associated genera.</title>
        <authorList>
            <person name="Sun Z."/>
            <person name="Harris H.M."/>
            <person name="McCann A."/>
            <person name="Guo C."/>
            <person name="Argimon S."/>
            <person name="Zhang W."/>
            <person name="Yang X."/>
            <person name="Jeffery I.B."/>
            <person name="Cooney J.C."/>
            <person name="Kagawa T.F."/>
            <person name="Liu W."/>
            <person name="Song Y."/>
            <person name="Salvetti E."/>
            <person name="Wrobel A."/>
            <person name="Rasinkangas P."/>
            <person name="Parkhill J."/>
            <person name="Rea M.C."/>
            <person name="O'Sullivan O."/>
            <person name="Ritari J."/>
            <person name="Douillard F.P."/>
            <person name="Paul Ross R."/>
            <person name="Yang R."/>
            <person name="Briner A.E."/>
            <person name="Felis G.E."/>
            <person name="de Vos W.M."/>
            <person name="Barrangou R."/>
            <person name="Klaenhammer T.R."/>
            <person name="Caufield P.W."/>
            <person name="Cui Y."/>
            <person name="Zhang H."/>
            <person name="O'Toole P.W."/>
        </authorList>
    </citation>
    <scope>NUCLEOTIDE SEQUENCE [LARGE SCALE GENOMIC DNA]</scope>
    <source>
        <strain evidence="2 5">ATCC BAA-66</strain>
        <strain evidence="3 4">DSM 13344</strain>
    </source>
</reference>
<dbReference type="EMBL" id="JQAZ01000002">
    <property type="protein sequence ID" value="KRN32839.1"/>
    <property type="molecule type" value="Genomic_DNA"/>
</dbReference>
<keyword evidence="1" id="KW-0812">Transmembrane</keyword>
<feature type="transmembrane region" description="Helical" evidence="1">
    <location>
        <begin position="117"/>
        <end position="137"/>
    </location>
</feature>
<keyword evidence="1" id="KW-1133">Transmembrane helix</keyword>
<evidence type="ECO:0000313" key="2">
    <source>
        <dbReference type="EMBL" id="KRN28751.1"/>
    </source>
</evidence>
<keyword evidence="4" id="KW-1185">Reference proteome</keyword>
<feature type="transmembrane region" description="Helical" evidence="1">
    <location>
        <begin position="59"/>
        <end position="81"/>
    </location>
</feature>
<accession>A0A0R2G622</accession>
<dbReference type="Proteomes" id="UP000051751">
    <property type="component" value="Unassembled WGS sequence"/>
</dbReference>
<dbReference type="RefSeq" id="WP_057769080.1">
    <property type="nucleotide sequence ID" value="NZ_JQAT01000002.1"/>
</dbReference>
<proteinExistence type="predicted"/>
<sequence length="148" mass="16069">MRYREWLFLLIVCSVGTAFANWLGYGVSLQKSIPGLTVLILISLLSVVLVKVIPVKIPLVAYCSILGLLFAAPFSPIHTFVINSVNAIQFAAPFTIVGSFAGIAIGDKLKEFVSQGWKYIIVGLLGMTGTFLGSILWDSFMLKITNAI</sequence>
<evidence type="ECO:0000256" key="1">
    <source>
        <dbReference type="SAM" id="Phobius"/>
    </source>
</evidence>
<dbReference type="PATRIC" id="fig|81857.3.peg.961"/>
<feature type="transmembrane region" description="Helical" evidence="1">
    <location>
        <begin position="7"/>
        <end position="27"/>
    </location>
</feature>
<dbReference type="OrthoDB" id="6443879at2"/>
<name>A0A0R2G622_9LACO</name>
<evidence type="ECO:0000313" key="5">
    <source>
        <dbReference type="Proteomes" id="UP000051751"/>
    </source>
</evidence>
<evidence type="ECO:0000313" key="3">
    <source>
        <dbReference type="EMBL" id="KRN32839.1"/>
    </source>
</evidence>
<dbReference type="AlphaFoldDB" id="A0A0R2G622"/>
<evidence type="ECO:0000313" key="4">
    <source>
        <dbReference type="Proteomes" id="UP000051645"/>
    </source>
</evidence>
<feature type="transmembrane region" description="Helical" evidence="1">
    <location>
        <begin position="33"/>
        <end position="52"/>
    </location>
</feature>